<name>A0A5C6AY64_9BACT</name>
<dbReference type="RefSeq" id="WP_197167690.1">
    <property type="nucleotide sequence ID" value="NZ_SJPM01000001.1"/>
</dbReference>
<keyword evidence="1" id="KW-0328">Glycosyltransferase</keyword>
<dbReference type="EMBL" id="SJPM01000001">
    <property type="protein sequence ID" value="TWU04042.1"/>
    <property type="molecule type" value="Genomic_DNA"/>
</dbReference>
<accession>A0A5C6AY64</accession>
<dbReference type="EC" id="2.4.1.250" evidence="1"/>
<reference evidence="1 2" key="1">
    <citation type="submission" date="2019-02" db="EMBL/GenBank/DDBJ databases">
        <title>Deep-cultivation of Planctomycetes and their phenomic and genomic characterization uncovers novel biology.</title>
        <authorList>
            <person name="Wiegand S."/>
            <person name="Jogler M."/>
            <person name="Boedeker C."/>
            <person name="Pinto D."/>
            <person name="Vollmers J."/>
            <person name="Rivas-Marin E."/>
            <person name="Kohn T."/>
            <person name="Peeters S.H."/>
            <person name="Heuer A."/>
            <person name="Rast P."/>
            <person name="Oberbeckmann S."/>
            <person name="Bunk B."/>
            <person name="Jeske O."/>
            <person name="Meyerdierks A."/>
            <person name="Storesund J.E."/>
            <person name="Kallscheuer N."/>
            <person name="Luecker S."/>
            <person name="Lage O.M."/>
            <person name="Pohl T."/>
            <person name="Merkel B.J."/>
            <person name="Hornburger P."/>
            <person name="Mueller R.-W."/>
            <person name="Bruemmer F."/>
            <person name="Labrenz M."/>
            <person name="Spormann A.M."/>
            <person name="Op Den Camp H."/>
            <person name="Overmann J."/>
            <person name="Amann R."/>
            <person name="Jetten M.S.M."/>
            <person name="Mascher T."/>
            <person name="Medema M.H."/>
            <person name="Devos D.P."/>
            <person name="Kaster A.-K."/>
            <person name="Ovreas L."/>
            <person name="Rohde M."/>
            <person name="Galperin M.Y."/>
            <person name="Jogler C."/>
        </authorList>
    </citation>
    <scope>NUCLEOTIDE SEQUENCE [LARGE SCALE GENOMIC DNA]</scope>
    <source>
        <strain evidence="1 2">Pla100</strain>
    </source>
</reference>
<dbReference type="CDD" id="cd03801">
    <property type="entry name" value="GT4_PimA-like"/>
    <property type="match status" value="1"/>
</dbReference>
<proteinExistence type="predicted"/>
<dbReference type="Gene3D" id="3.40.50.2000">
    <property type="entry name" value="Glycogen Phosphorylase B"/>
    <property type="match status" value="2"/>
</dbReference>
<evidence type="ECO:0000313" key="1">
    <source>
        <dbReference type="EMBL" id="TWU04042.1"/>
    </source>
</evidence>
<dbReference type="Proteomes" id="UP000316213">
    <property type="component" value="Unassembled WGS sequence"/>
</dbReference>
<gene>
    <name evidence="1" type="primary">mshA_1</name>
    <name evidence="1" type="ORF">Pla100_09780</name>
</gene>
<sequence length="291" mass="32367">MGYQAIATQDLWSQYQEQLDQNTPTVVWVQQGQTSRFLQASRYRGLPSMMYLMDAQYNPEQVRLAADQGVAIVCLSAFLATHVSRNVGCHAETLYPIIDQTPRPQMNESGVGAKQNGYVLMVNAYAQKGVGTFLTLAALLPDVRFLLQEAWPLSSQQMSWLRQQLTGLPNVTFQRSVMDMMPVYDGASMLIVPSVWQEGFGMVAVEAQAAGKPVIASHIGGLPESVGSGGILISDHDNPIAWANAITTLRNDSTTYARLIHQGYESLQREEFSEKRVVEKFEQITNQLIHR</sequence>
<dbReference type="Pfam" id="PF13692">
    <property type="entry name" value="Glyco_trans_1_4"/>
    <property type="match status" value="1"/>
</dbReference>
<organism evidence="1 2">
    <name type="scientific">Neorhodopirellula pilleata</name>
    <dbReference type="NCBI Taxonomy" id="2714738"/>
    <lineage>
        <taxon>Bacteria</taxon>
        <taxon>Pseudomonadati</taxon>
        <taxon>Planctomycetota</taxon>
        <taxon>Planctomycetia</taxon>
        <taxon>Pirellulales</taxon>
        <taxon>Pirellulaceae</taxon>
        <taxon>Neorhodopirellula</taxon>
    </lineage>
</organism>
<evidence type="ECO:0000313" key="2">
    <source>
        <dbReference type="Proteomes" id="UP000316213"/>
    </source>
</evidence>
<keyword evidence="1" id="KW-0808">Transferase</keyword>
<dbReference type="AlphaFoldDB" id="A0A5C6AY64"/>
<dbReference type="PANTHER" id="PTHR12526">
    <property type="entry name" value="GLYCOSYLTRANSFERASE"/>
    <property type="match status" value="1"/>
</dbReference>
<dbReference type="GO" id="GO:0102710">
    <property type="term" value="F:D-inositol-3-phosphate glycosyltransferase activity"/>
    <property type="evidence" value="ECO:0007669"/>
    <property type="project" value="UniProtKB-EC"/>
</dbReference>
<dbReference type="SUPFAM" id="SSF53756">
    <property type="entry name" value="UDP-Glycosyltransferase/glycogen phosphorylase"/>
    <property type="match status" value="1"/>
</dbReference>
<comment type="caution">
    <text evidence="1">The sequence shown here is derived from an EMBL/GenBank/DDBJ whole genome shotgun (WGS) entry which is preliminary data.</text>
</comment>
<keyword evidence="2" id="KW-1185">Reference proteome</keyword>
<protein>
    <submittedName>
        <fullName evidence="1">D-inositol 3-phosphate glycosyltransferase</fullName>
        <ecNumber evidence="1">2.4.1.250</ecNumber>
    </submittedName>
</protein>